<keyword evidence="8 11" id="KW-0406">Ion transport</keyword>
<organism evidence="13 14">
    <name type="scientific">Flavimobilis marinus</name>
    <dbReference type="NCBI Taxonomy" id="285351"/>
    <lineage>
        <taxon>Bacteria</taxon>
        <taxon>Bacillati</taxon>
        <taxon>Actinomycetota</taxon>
        <taxon>Actinomycetes</taxon>
        <taxon>Micrococcales</taxon>
        <taxon>Jonesiaceae</taxon>
        <taxon>Flavimobilis</taxon>
    </lineage>
</organism>
<dbReference type="NCBIfam" id="TIGR01131">
    <property type="entry name" value="ATP_synt_6_or_A"/>
    <property type="match status" value="1"/>
</dbReference>
<keyword evidence="3 11" id="KW-0813">Transport</keyword>
<evidence type="ECO:0000256" key="1">
    <source>
        <dbReference type="ARBA" id="ARBA00004141"/>
    </source>
</evidence>
<evidence type="ECO:0000256" key="8">
    <source>
        <dbReference type="ARBA" id="ARBA00023065"/>
    </source>
</evidence>
<evidence type="ECO:0000256" key="4">
    <source>
        <dbReference type="ARBA" id="ARBA00022547"/>
    </source>
</evidence>
<feature type="transmembrane region" description="Helical" evidence="11">
    <location>
        <begin position="209"/>
        <end position="240"/>
    </location>
</feature>
<evidence type="ECO:0000256" key="11">
    <source>
        <dbReference type="HAMAP-Rule" id="MF_01393"/>
    </source>
</evidence>
<feature type="transmembrane region" description="Helical" evidence="11">
    <location>
        <begin position="20"/>
        <end position="40"/>
    </location>
</feature>
<dbReference type="RefSeq" id="WP_308430774.1">
    <property type="nucleotide sequence ID" value="NZ_BNAN01000004.1"/>
</dbReference>
<evidence type="ECO:0000313" key="13">
    <source>
        <dbReference type="EMBL" id="SFF30243.1"/>
    </source>
</evidence>
<keyword evidence="4 11" id="KW-0138">CF(0)</keyword>
<keyword evidence="5 11" id="KW-0812">Transmembrane</keyword>
<keyword evidence="10 11" id="KW-0066">ATP synthesis</keyword>
<keyword evidence="9 11" id="KW-0472">Membrane</keyword>
<dbReference type="GO" id="GO:0005886">
    <property type="term" value="C:plasma membrane"/>
    <property type="evidence" value="ECO:0007669"/>
    <property type="project" value="UniProtKB-SubCell"/>
</dbReference>
<keyword evidence="11" id="KW-1003">Cell membrane</keyword>
<dbReference type="GO" id="GO:0046933">
    <property type="term" value="F:proton-transporting ATP synthase activity, rotational mechanism"/>
    <property type="evidence" value="ECO:0007669"/>
    <property type="project" value="UniProtKB-UniRule"/>
</dbReference>
<feature type="transmembrane region" description="Helical" evidence="11">
    <location>
        <begin position="79"/>
        <end position="101"/>
    </location>
</feature>
<reference evidence="14" key="1">
    <citation type="submission" date="2016-10" db="EMBL/GenBank/DDBJ databases">
        <authorList>
            <person name="Varghese N."/>
            <person name="Submissions S."/>
        </authorList>
    </citation>
    <scope>NUCLEOTIDE SEQUENCE [LARGE SCALE GENOMIC DNA]</scope>
    <source>
        <strain evidence="14">DSM 19083</strain>
    </source>
</reference>
<feature type="transmembrane region" description="Helical" evidence="11">
    <location>
        <begin position="148"/>
        <end position="168"/>
    </location>
</feature>
<dbReference type="Proteomes" id="UP000198520">
    <property type="component" value="Unassembled WGS sequence"/>
</dbReference>
<gene>
    <name evidence="11" type="primary">atpB</name>
    <name evidence="13" type="ORF">SAMN04488035_2407</name>
</gene>
<feature type="transmembrane region" description="Helical" evidence="11">
    <location>
        <begin position="174"/>
        <end position="197"/>
    </location>
</feature>
<feature type="transmembrane region" description="Helical" evidence="11">
    <location>
        <begin position="107"/>
        <end position="128"/>
    </location>
</feature>
<evidence type="ECO:0000256" key="10">
    <source>
        <dbReference type="ARBA" id="ARBA00023310"/>
    </source>
</evidence>
<evidence type="ECO:0000256" key="12">
    <source>
        <dbReference type="RuleBase" id="RU000483"/>
    </source>
</evidence>
<evidence type="ECO:0000256" key="5">
    <source>
        <dbReference type="ARBA" id="ARBA00022692"/>
    </source>
</evidence>
<dbReference type="Gene3D" id="1.20.120.220">
    <property type="entry name" value="ATP synthase, F0 complex, subunit A"/>
    <property type="match status" value="1"/>
</dbReference>
<dbReference type="PANTHER" id="PTHR11410:SF0">
    <property type="entry name" value="ATP SYNTHASE SUBUNIT A"/>
    <property type="match status" value="1"/>
</dbReference>
<comment type="subcellular location">
    <subcellularLocation>
        <location evidence="11 12">Cell membrane</location>
        <topology evidence="11 12">Multi-pass membrane protein</topology>
    </subcellularLocation>
    <subcellularLocation>
        <location evidence="1">Membrane</location>
        <topology evidence="1">Multi-pass membrane protein</topology>
    </subcellularLocation>
</comment>
<evidence type="ECO:0000256" key="6">
    <source>
        <dbReference type="ARBA" id="ARBA00022781"/>
    </source>
</evidence>
<dbReference type="InterPro" id="IPR000568">
    <property type="entry name" value="ATP_synth_F0_asu"/>
</dbReference>
<dbReference type="AlphaFoldDB" id="A0A1I2HLD7"/>
<dbReference type="CDD" id="cd00310">
    <property type="entry name" value="ATP-synt_Fo_a_6"/>
    <property type="match status" value="1"/>
</dbReference>
<sequence>MTDFYPPAIFFEGTIFEFNRITLVRLIAAAVLVTLFVLAARRAKLVPGRGQGVAEMALDFVRVQIAEDILGKENARRHLTLLTIMFFTIFAMNITGIVPFLNIAGSSLIGFPLVMAIVAYVAFIAAGVRKHGGLGYLKTSLFPSGVPWPIYIILTPIELISTFVLRPATLTVRLLVNMVAGHLLLVLCFGATHYLFLEAAPAFKAFGAITFAGGFAFTLFEIFVAALQAYIFTLLTAVYINLSEEAH</sequence>
<comment type="similarity">
    <text evidence="2 11 12">Belongs to the ATPase A chain family.</text>
</comment>
<protein>
    <recommendedName>
        <fullName evidence="11 12">ATP synthase subunit a</fullName>
    </recommendedName>
    <alternativeName>
        <fullName evidence="11">ATP synthase F0 sector subunit a</fullName>
    </alternativeName>
    <alternativeName>
        <fullName evidence="11">F-ATPase subunit 6</fullName>
    </alternativeName>
</protein>
<dbReference type="EMBL" id="FONZ01000004">
    <property type="protein sequence ID" value="SFF30243.1"/>
    <property type="molecule type" value="Genomic_DNA"/>
</dbReference>
<dbReference type="Pfam" id="PF00119">
    <property type="entry name" value="ATP-synt_A"/>
    <property type="match status" value="1"/>
</dbReference>
<accession>A0A1I2HLD7</accession>
<dbReference type="STRING" id="285351.SAMN04488035_2407"/>
<dbReference type="InterPro" id="IPR045083">
    <property type="entry name" value="ATP_synth_F0_asu_bact/mt"/>
</dbReference>
<dbReference type="InterPro" id="IPR035908">
    <property type="entry name" value="F0_ATP_A_sf"/>
</dbReference>
<dbReference type="PRINTS" id="PR00123">
    <property type="entry name" value="ATPASEA"/>
</dbReference>
<proteinExistence type="inferred from homology"/>
<dbReference type="HAMAP" id="MF_01393">
    <property type="entry name" value="ATP_synth_a_bact"/>
    <property type="match status" value="1"/>
</dbReference>
<dbReference type="GO" id="GO:0045259">
    <property type="term" value="C:proton-transporting ATP synthase complex"/>
    <property type="evidence" value="ECO:0007669"/>
    <property type="project" value="UniProtKB-KW"/>
</dbReference>
<evidence type="ECO:0000313" key="14">
    <source>
        <dbReference type="Proteomes" id="UP000198520"/>
    </source>
</evidence>
<keyword evidence="14" id="KW-1185">Reference proteome</keyword>
<evidence type="ECO:0000256" key="3">
    <source>
        <dbReference type="ARBA" id="ARBA00022448"/>
    </source>
</evidence>
<keyword evidence="6 11" id="KW-0375">Hydrogen ion transport</keyword>
<dbReference type="SUPFAM" id="SSF81336">
    <property type="entry name" value="F1F0 ATP synthase subunit A"/>
    <property type="match status" value="1"/>
</dbReference>
<evidence type="ECO:0000256" key="9">
    <source>
        <dbReference type="ARBA" id="ARBA00023136"/>
    </source>
</evidence>
<dbReference type="PANTHER" id="PTHR11410">
    <property type="entry name" value="ATP SYNTHASE SUBUNIT A"/>
    <property type="match status" value="1"/>
</dbReference>
<evidence type="ECO:0000256" key="2">
    <source>
        <dbReference type="ARBA" id="ARBA00006810"/>
    </source>
</evidence>
<evidence type="ECO:0000256" key="7">
    <source>
        <dbReference type="ARBA" id="ARBA00022989"/>
    </source>
</evidence>
<keyword evidence="7 11" id="KW-1133">Transmembrane helix</keyword>
<comment type="function">
    <text evidence="11 12">Key component of the proton channel; it plays a direct role in the translocation of protons across the membrane.</text>
</comment>
<name>A0A1I2HLD7_9MICO</name>